<dbReference type="Gene3D" id="3.40.190.10">
    <property type="entry name" value="Periplasmic binding protein-like II"/>
    <property type="match status" value="2"/>
</dbReference>
<keyword evidence="3" id="KW-1185">Reference proteome</keyword>
<dbReference type="EMBL" id="FOVM01000006">
    <property type="protein sequence ID" value="SFN85421.1"/>
    <property type="molecule type" value="Genomic_DNA"/>
</dbReference>
<accession>A0A1I5CFL0</accession>
<dbReference type="Pfam" id="PF01547">
    <property type="entry name" value="SBP_bac_1"/>
    <property type="match status" value="1"/>
</dbReference>
<name>A0A1I5CFL0_9MICO</name>
<proteinExistence type="predicted"/>
<dbReference type="AlphaFoldDB" id="A0A1I5CFL0"/>
<reference evidence="3" key="1">
    <citation type="submission" date="2016-10" db="EMBL/GenBank/DDBJ databases">
        <authorList>
            <person name="Varghese N."/>
            <person name="Submissions S."/>
        </authorList>
    </citation>
    <scope>NUCLEOTIDE SEQUENCE [LARGE SCALE GENOMIC DNA]</scope>
    <source>
        <strain evidence="3">CGMCC 1.11101</strain>
    </source>
</reference>
<evidence type="ECO:0000256" key="1">
    <source>
        <dbReference type="SAM" id="SignalP"/>
    </source>
</evidence>
<gene>
    <name evidence="2" type="ORF">SAMN05216219_2382</name>
</gene>
<dbReference type="STRING" id="995034.SAMN05216219_2382"/>
<dbReference type="PANTHER" id="PTHR43649:SF12">
    <property type="entry name" value="DIACETYLCHITOBIOSE BINDING PROTEIN DASA"/>
    <property type="match status" value="1"/>
</dbReference>
<protein>
    <submittedName>
        <fullName evidence="2">Carbohydrate ABC transporter substrate-binding protein, CUT1 family</fullName>
    </submittedName>
</protein>
<feature type="signal peptide" evidence="1">
    <location>
        <begin position="1"/>
        <end position="27"/>
    </location>
</feature>
<dbReference type="InterPro" id="IPR050490">
    <property type="entry name" value="Bact_solute-bd_prot1"/>
</dbReference>
<dbReference type="SUPFAM" id="SSF53850">
    <property type="entry name" value="Periplasmic binding protein-like II"/>
    <property type="match status" value="1"/>
</dbReference>
<sequence>MKHHSVLKVAGLGAAIVVAAGVLTSCAASGAGDNEGKAEGSSTLRVTLANHVWTDIVKEKISDFEDESGLTVELTQLGEDQLSDQYNVKLNAGSDEIDVMMYRPLQEGKLFAENGYLADLTDRTADGGDWDFDDFQAGPVEATTYDDKVVGVPTITEQEVLYYRTDLLEAAGVEVPTTLDELEAAAKAVSEANPGVAGFVARTGKSAAVTQFSSYLFSFGGDFIDKDGNSAIDSPEARKAFEYYGGLLHNYGPENVSTDMSWPEAAAIFAQGNAAFYTDASSLYKNLTEAENSTVSDSVGFAPFPEGPEGSKPYNVPSWALGVNAASENQDNAWKFIQWATSPEMTLEIQQAGVPGARDSVWANEEGTASFPADLAKAVAIGSETGVGYDRPLVKSVAEAREIVGMPIVVAITGGDMDAAIAEAHEGFQKFLDGEK</sequence>
<evidence type="ECO:0000313" key="3">
    <source>
        <dbReference type="Proteomes" id="UP000198867"/>
    </source>
</evidence>
<dbReference type="InterPro" id="IPR006059">
    <property type="entry name" value="SBP"/>
</dbReference>
<dbReference type="PROSITE" id="PS51257">
    <property type="entry name" value="PROKAR_LIPOPROTEIN"/>
    <property type="match status" value="1"/>
</dbReference>
<keyword evidence="1" id="KW-0732">Signal</keyword>
<organism evidence="2 3">
    <name type="scientific">Mycetocola miduiensis</name>
    <dbReference type="NCBI Taxonomy" id="995034"/>
    <lineage>
        <taxon>Bacteria</taxon>
        <taxon>Bacillati</taxon>
        <taxon>Actinomycetota</taxon>
        <taxon>Actinomycetes</taxon>
        <taxon>Micrococcales</taxon>
        <taxon>Microbacteriaceae</taxon>
        <taxon>Mycetocola</taxon>
    </lineage>
</organism>
<dbReference type="RefSeq" id="WP_245762511.1">
    <property type="nucleotide sequence ID" value="NZ_FOVM01000006.1"/>
</dbReference>
<dbReference type="PANTHER" id="PTHR43649">
    <property type="entry name" value="ARABINOSE-BINDING PROTEIN-RELATED"/>
    <property type="match status" value="1"/>
</dbReference>
<dbReference type="CDD" id="cd13585">
    <property type="entry name" value="PBP2_TMBP_like"/>
    <property type="match status" value="1"/>
</dbReference>
<feature type="chain" id="PRO_5011682079" evidence="1">
    <location>
        <begin position="28"/>
        <end position="436"/>
    </location>
</feature>
<evidence type="ECO:0000313" key="2">
    <source>
        <dbReference type="EMBL" id="SFN85421.1"/>
    </source>
</evidence>
<dbReference type="Proteomes" id="UP000198867">
    <property type="component" value="Unassembled WGS sequence"/>
</dbReference>